<feature type="coiled-coil region" evidence="1">
    <location>
        <begin position="33"/>
        <end position="60"/>
    </location>
</feature>
<keyword evidence="3" id="KW-1185">Reference proteome</keyword>
<proteinExistence type="predicted"/>
<name>A0AAC8ZUU1_9PROT</name>
<reference evidence="3" key="1">
    <citation type="submission" date="2015-08" db="EMBL/GenBank/DDBJ databases">
        <title>Complete Genome Sequence of Azospirillum thiophilum BV-S.</title>
        <authorList>
            <person name="Fomenkov A."/>
            <person name="Vincze T."/>
            <person name="Grabovich M."/>
            <person name="Dubinina G."/>
            <person name="Orlova M."/>
            <person name="Belousova E."/>
            <person name="Roberts R.J."/>
        </authorList>
    </citation>
    <scope>NUCLEOTIDE SEQUENCE [LARGE SCALE GENOMIC DNA]</scope>
    <source>
        <strain evidence="3">BV-S</strain>
    </source>
</reference>
<sequence length="64" mass="7372">MKGWKRLPDEAKAAINGRIRAERIAAKPPRKRLRKLGKKIRKLETKLEALRAEREALESARPAE</sequence>
<dbReference type="KEGG" id="ati:AL072_18295"/>
<evidence type="ECO:0000256" key="1">
    <source>
        <dbReference type="SAM" id="Coils"/>
    </source>
</evidence>
<dbReference type="EMBL" id="CP012402">
    <property type="protein sequence ID" value="ALG72910.1"/>
    <property type="molecule type" value="Genomic_DNA"/>
</dbReference>
<dbReference type="AlphaFoldDB" id="A0AAC8ZUU1"/>
<accession>A0AAC8ZUU1</accession>
<evidence type="ECO:0000313" key="2">
    <source>
        <dbReference type="EMBL" id="ALG72910.1"/>
    </source>
</evidence>
<reference evidence="2 3" key="2">
    <citation type="journal article" date="2016" name="Genome Announc.">
        <title>Complete Genome Sequence of a Strain of Azospirillum thiophilum Isolated from a Sulfide Spring.</title>
        <authorList>
            <person name="Fomenkov A."/>
            <person name="Vincze T."/>
            <person name="Grabovich M."/>
            <person name="Anton B.P."/>
            <person name="Dubinina G."/>
            <person name="Orlova M."/>
            <person name="Belousova E."/>
            <person name="Roberts R.J."/>
        </authorList>
    </citation>
    <scope>NUCLEOTIDE SEQUENCE [LARGE SCALE GENOMIC DNA]</scope>
    <source>
        <strain evidence="2 3">BV-S</strain>
    </source>
</reference>
<evidence type="ECO:0000313" key="3">
    <source>
        <dbReference type="Proteomes" id="UP000069935"/>
    </source>
</evidence>
<organism evidence="2 3">
    <name type="scientific">Azospirillum thiophilum</name>
    <dbReference type="NCBI Taxonomy" id="528244"/>
    <lineage>
        <taxon>Bacteria</taxon>
        <taxon>Pseudomonadati</taxon>
        <taxon>Pseudomonadota</taxon>
        <taxon>Alphaproteobacteria</taxon>
        <taxon>Rhodospirillales</taxon>
        <taxon>Azospirillaceae</taxon>
        <taxon>Azospirillum</taxon>
    </lineage>
</organism>
<protein>
    <submittedName>
        <fullName evidence="2">Uncharacterized protein</fullName>
    </submittedName>
</protein>
<dbReference type="Proteomes" id="UP000069935">
    <property type="component" value="Chromosome 2"/>
</dbReference>
<keyword evidence="1" id="KW-0175">Coiled coil</keyword>
<gene>
    <name evidence="2" type="ORF">AL072_18295</name>
</gene>